<reference evidence="5" key="1">
    <citation type="submission" date="2021-03" db="EMBL/GenBank/DDBJ databases">
        <authorList>
            <person name="Jaffe A."/>
        </authorList>
    </citation>
    <scope>NUCLEOTIDE SEQUENCE</scope>
    <source>
        <strain evidence="5">RIFCSPHIGHO2_01_FULL_AR10_44_11</strain>
    </source>
</reference>
<name>A0A8T4KTM0_9ARCH</name>
<evidence type="ECO:0000256" key="3">
    <source>
        <dbReference type="ARBA" id="ARBA00023239"/>
    </source>
</evidence>
<dbReference type="Pfam" id="PF16363">
    <property type="entry name" value="GDP_Man_Dehyd"/>
    <property type="match status" value="1"/>
</dbReference>
<dbReference type="Proteomes" id="UP000677687">
    <property type="component" value="Unassembled WGS sequence"/>
</dbReference>
<dbReference type="AlphaFoldDB" id="A0A8T4KTM0"/>
<evidence type="ECO:0000313" key="6">
    <source>
        <dbReference type="Proteomes" id="UP000677687"/>
    </source>
</evidence>
<dbReference type="InterPro" id="IPR005888">
    <property type="entry name" value="dTDP_Gluc_deHydtase"/>
</dbReference>
<dbReference type="GO" id="GO:0009225">
    <property type="term" value="P:nucleotide-sugar metabolic process"/>
    <property type="evidence" value="ECO:0007669"/>
    <property type="project" value="InterPro"/>
</dbReference>
<keyword evidence="2" id="KW-0520">NAD</keyword>
<dbReference type="EC" id="4.2.1.46" evidence="5"/>
<evidence type="ECO:0000313" key="5">
    <source>
        <dbReference type="EMBL" id="MBS3057294.1"/>
    </source>
</evidence>
<accession>A0A8T4KTM0</accession>
<evidence type="ECO:0000259" key="4">
    <source>
        <dbReference type="Pfam" id="PF16363"/>
    </source>
</evidence>
<gene>
    <name evidence="5" type="primary">rfbB</name>
    <name evidence="5" type="ORF">J4415_01550</name>
</gene>
<dbReference type="GO" id="GO:0008460">
    <property type="term" value="F:dTDP-glucose 4,6-dehydratase activity"/>
    <property type="evidence" value="ECO:0007669"/>
    <property type="project" value="UniProtKB-EC"/>
</dbReference>
<feature type="domain" description="NAD(P)-binding" evidence="4">
    <location>
        <begin position="4"/>
        <end position="302"/>
    </location>
</feature>
<dbReference type="NCBIfam" id="TIGR01181">
    <property type="entry name" value="dTDP_gluc_dehyt"/>
    <property type="match status" value="1"/>
</dbReference>
<comment type="cofactor">
    <cofactor evidence="1">
        <name>NAD(+)</name>
        <dbReference type="ChEBI" id="CHEBI:57540"/>
    </cofactor>
</comment>
<keyword evidence="3 5" id="KW-0456">Lyase</keyword>
<dbReference type="InterPro" id="IPR036291">
    <property type="entry name" value="NAD(P)-bd_dom_sf"/>
</dbReference>
<organism evidence="5 6">
    <name type="scientific">Candidatus Iainarchaeum sp</name>
    <dbReference type="NCBI Taxonomy" id="3101447"/>
    <lineage>
        <taxon>Archaea</taxon>
        <taxon>Candidatus Iainarchaeota</taxon>
        <taxon>Candidatus Iainarchaeia</taxon>
        <taxon>Candidatus Iainarchaeales</taxon>
        <taxon>Candidatus Iainarchaeaceae</taxon>
        <taxon>Candidatus Iainarchaeum</taxon>
    </lineage>
</organism>
<reference evidence="5" key="2">
    <citation type="submission" date="2021-05" db="EMBL/GenBank/DDBJ databases">
        <title>Protein family content uncovers lineage relationships and bacterial pathway maintenance mechanisms in DPANN archaea.</title>
        <authorList>
            <person name="Castelle C.J."/>
            <person name="Meheust R."/>
            <person name="Jaffe A.L."/>
            <person name="Seitz K."/>
            <person name="Gong X."/>
            <person name="Baker B.J."/>
            <person name="Banfield J.F."/>
        </authorList>
    </citation>
    <scope>NUCLEOTIDE SEQUENCE</scope>
    <source>
        <strain evidence="5">RIFCSPHIGHO2_01_FULL_AR10_44_11</strain>
    </source>
</reference>
<proteinExistence type="predicted"/>
<dbReference type="InterPro" id="IPR016040">
    <property type="entry name" value="NAD(P)-bd_dom"/>
</dbReference>
<sequence length="338" mass="38157">MQILVTGGCGFIGSNFIHCLIEKHPDYKIVNLDKLTYAGRLENLKDIEKNPNYRFIKGDICDAKIVADAMKGCDAVINFAAETHVDRSIADATAFIRTDIIGAYTLLEEALKQKIEKFVQISTDEVYGQILEGSFTENSLLMPRNPYSASKAGADRLAYSYFATYGLPVVITRSSNNFGPCQFPEKIIPLFITNLIEGKKVPVYGDGMQVRDWLYVRDNCEAIDIALHNGKNGEVYNIGGNIEMPNIELTKLLLKALGRDNSFIQHVPDRTGHDRRYSMDCSKIRNELGWKPNTEFSKALHETLEWYKKNGTWWKPLKQGADMKKAEAGNLFIKEARK</sequence>
<comment type="caution">
    <text evidence="5">The sequence shown here is derived from an EMBL/GenBank/DDBJ whole genome shotgun (WGS) entry which is preliminary data.</text>
</comment>
<dbReference type="Gene3D" id="3.90.25.10">
    <property type="entry name" value="UDP-galactose 4-epimerase, domain 1"/>
    <property type="match status" value="1"/>
</dbReference>
<protein>
    <submittedName>
        <fullName evidence="5">dTDP-glucose 4,6-dehydratase</fullName>
        <ecNumber evidence="5">4.2.1.46</ecNumber>
    </submittedName>
</protein>
<dbReference type="EMBL" id="JAGVWD010000020">
    <property type="protein sequence ID" value="MBS3057294.1"/>
    <property type="molecule type" value="Genomic_DNA"/>
</dbReference>
<dbReference type="SUPFAM" id="SSF51735">
    <property type="entry name" value="NAD(P)-binding Rossmann-fold domains"/>
    <property type="match status" value="1"/>
</dbReference>
<evidence type="ECO:0000256" key="1">
    <source>
        <dbReference type="ARBA" id="ARBA00001911"/>
    </source>
</evidence>
<dbReference type="PANTHER" id="PTHR43000">
    <property type="entry name" value="DTDP-D-GLUCOSE 4,6-DEHYDRATASE-RELATED"/>
    <property type="match status" value="1"/>
</dbReference>
<evidence type="ECO:0000256" key="2">
    <source>
        <dbReference type="ARBA" id="ARBA00023027"/>
    </source>
</evidence>
<dbReference type="Gene3D" id="3.40.50.720">
    <property type="entry name" value="NAD(P)-binding Rossmann-like Domain"/>
    <property type="match status" value="1"/>
</dbReference>
<dbReference type="CDD" id="cd05246">
    <property type="entry name" value="dTDP_GD_SDR_e"/>
    <property type="match status" value="1"/>
</dbReference>
<dbReference type="FunFam" id="3.40.50.720:FF:000304">
    <property type="entry name" value="UDP-glucose 4,6-dehydratase"/>
    <property type="match status" value="1"/>
</dbReference>